<dbReference type="EMBL" id="BX936398">
    <property type="protein sequence ID" value="CAH21025.1"/>
    <property type="molecule type" value="Genomic_DNA"/>
</dbReference>
<dbReference type="InterPro" id="IPR021686">
    <property type="entry name" value="DUF3268"/>
</dbReference>
<sequence>MYLLIEIFPVTEKMKTIEESILDTLKVKTPTNPSRTATARVKNPLPAPTNCLFCSGNVHVATHQQVYGRDYSDWPYVYLCQGCGAYVGLHPFTAIPLGTLADKATRQARKSCKTPFENIWRSGHMSRSQAYGWLAAKMEIPTEQCHFGWFDIKQCQQAKQICEGHSPT</sequence>
<protein>
    <submittedName>
        <fullName evidence="1">Uncharacterized protein</fullName>
    </submittedName>
</protein>
<name>Q66BI5_YERPS</name>
<accession>Q66BI5</accession>
<gene>
    <name evidence="1" type="ordered locus">YPTB1786</name>
</gene>
<evidence type="ECO:0000313" key="1">
    <source>
        <dbReference type="EMBL" id="CAH21025.1"/>
    </source>
</evidence>
<dbReference type="Pfam" id="PF11672">
    <property type="entry name" value="DUF3268"/>
    <property type="match status" value="1"/>
</dbReference>
<evidence type="ECO:0000313" key="2">
    <source>
        <dbReference type="Proteomes" id="UP000001011"/>
    </source>
</evidence>
<dbReference type="Proteomes" id="UP000001011">
    <property type="component" value="Chromosome"/>
</dbReference>
<dbReference type="KEGG" id="yps:YPTB1786"/>
<reference evidence="1 2" key="1">
    <citation type="journal article" date="2004" name="Proc. Natl. Acad. Sci. U.S.A.">
        <title>Insights into the evolution of Yersinia pestis through whole-genome comparison with Yersinia pseudotuberculosis.</title>
        <authorList>
            <person name="Chain P.S.G."/>
            <person name="Carniel E."/>
            <person name="Larimer F.W."/>
            <person name="Lamerdin J."/>
            <person name="Stoutland P.O."/>
            <person name="Regala W.M."/>
            <person name="Georgescu A.M."/>
            <person name="Vergez L.M."/>
            <person name="Land M.L."/>
            <person name="Motin V.L."/>
            <person name="Brubaker R.R."/>
            <person name="Fowler J."/>
            <person name="Hinnebusch J."/>
            <person name="Marceau M."/>
            <person name="Medigue C."/>
            <person name="Simonet M."/>
            <person name="Chenal-Francisque V."/>
            <person name="Souza B."/>
            <person name="Dacheux D."/>
            <person name="Elliott J.M."/>
            <person name="Derbise A."/>
            <person name="Hauser L.J."/>
            <person name="Garcia E."/>
        </authorList>
    </citation>
    <scope>NUCLEOTIDE SEQUENCE [LARGE SCALE GENOMIC DNA]</scope>
    <source>
        <strain evidence="2">IP32953</strain>
    </source>
</reference>
<organism evidence="1 2">
    <name type="scientific">Yersinia pseudotuberculosis serotype I (strain IP32953)</name>
    <dbReference type="NCBI Taxonomy" id="273123"/>
    <lineage>
        <taxon>Bacteria</taxon>
        <taxon>Pseudomonadati</taxon>
        <taxon>Pseudomonadota</taxon>
        <taxon>Gammaproteobacteria</taxon>
        <taxon>Enterobacterales</taxon>
        <taxon>Yersiniaceae</taxon>
        <taxon>Yersinia</taxon>
    </lineage>
</organism>
<proteinExistence type="predicted"/>
<dbReference type="AlphaFoldDB" id="Q66BI5"/>